<evidence type="ECO:0000313" key="2">
    <source>
        <dbReference type="EMBL" id="OFI33241.1"/>
    </source>
</evidence>
<dbReference type="NCBIfam" id="TIGR01175">
    <property type="entry name" value="pilM"/>
    <property type="match status" value="1"/>
</dbReference>
<dbReference type="PANTHER" id="PTHR32432:SF3">
    <property type="entry name" value="ETHANOLAMINE UTILIZATION PROTEIN EUTJ"/>
    <property type="match status" value="1"/>
</dbReference>
<accession>A0A1E8FBE6</accession>
<dbReference type="Gene3D" id="3.30.1490.300">
    <property type="match status" value="1"/>
</dbReference>
<feature type="domain" description="SHS2" evidence="1">
    <location>
        <begin position="13"/>
        <end position="180"/>
    </location>
</feature>
<dbReference type="PANTHER" id="PTHR32432">
    <property type="entry name" value="CELL DIVISION PROTEIN FTSA-RELATED"/>
    <property type="match status" value="1"/>
</dbReference>
<evidence type="ECO:0000313" key="3">
    <source>
        <dbReference type="Proteomes" id="UP000176037"/>
    </source>
</evidence>
<dbReference type="RefSeq" id="WP_070177617.1">
    <property type="nucleotide sequence ID" value="NZ_BMJR01000002.1"/>
</dbReference>
<sequence>MLKSLFKKKQPPIVGLDIGTRCVKAVVLEGAEGDYTLTAFACEPIIKDAFREREISDFDAVSVALRKVRLALKTKLKPTAIAVAGTSVISKIVHMEPDQSDFELEGQIEVEADSLIPYPLEEVYLDFEEVGLSTTHTGKVNVLLTAAHKDVVDSRATLVREQSFEPKVVDVETYALGNAIDYFYPHEDPELRVCCINIGASLLQVCLWRDGKVEYTKEHTFGIDSLIQDLAIIHMMDRKDAEEKLINNTLPANWATDTLPIFAANLQQQINRALQMYMSTMHADRPDKIVICGAGAVLPTLAETLQQDLGLDVEVFNPFSNIKISDKINGEAAQQIAPLMVVAAGLASRGMSKWHM</sequence>
<dbReference type="SMART" id="SM00842">
    <property type="entry name" value="FtsA"/>
    <property type="match status" value="1"/>
</dbReference>
<protein>
    <submittedName>
        <fullName evidence="2">Pilus assembly protein PilM</fullName>
    </submittedName>
</protein>
<dbReference type="InterPro" id="IPR003494">
    <property type="entry name" value="SHS2_FtsA"/>
</dbReference>
<dbReference type="EMBL" id="MJIC01000015">
    <property type="protein sequence ID" value="OFI33241.1"/>
    <property type="molecule type" value="Genomic_DNA"/>
</dbReference>
<name>A0A1E8FBE6_9ALTE</name>
<dbReference type="InterPro" id="IPR005883">
    <property type="entry name" value="PilM"/>
</dbReference>
<dbReference type="SUPFAM" id="SSF53067">
    <property type="entry name" value="Actin-like ATPase domain"/>
    <property type="match status" value="1"/>
</dbReference>
<dbReference type="InterPro" id="IPR050696">
    <property type="entry name" value="FtsA/MreB"/>
</dbReference>
<dbReference type="PIRSF" id="PIRSF019169">
    <property type="entry name" value="PilM"/>
    <property type="match status" value="1"/>
</dbReference>
<dbReference type="CDD" id="cd24049">
    <property type="entry name" value="ASKHA_NBD_PilM"/>
    <property type="match status" value="1"/>
</dbReference>
<reference evidence="2 3" key="1">
    <citation type="submission" date="2016-09" db="EMBL/GenBank/DDBJ databases">
        <title>Alteromonas lipolytica, a new species isolated from sea water.</title>
        <authorList>
            <person name="Wu Y.-H."/>
            <person name="Cheng H."/>
            <person name="Xu X.-W."/>
        </authorList>
    </citation>
    <scope>NUCLEOTIDE SEQUENCE [LARGE SCALE GENOMIC DNA]</scope>
    <source>
        <strain evidence="2 3">JW12</strain>
    </source>
</reference>
<dbReference type="Gene3D" id="3.30.420.40">
    <property type="match status" value="2"/>
</dbReference>
<organism evidence="2 3">
    <name type="scientific">Alteromonas lipolytica</name>
    <dbReference type="NCBI Taxonomy" id="1856405"/>
    <lineage>
        <taxon>Bacteria</taxon>
        <taxon>Pseudomonadati</taxon>
        <taxon>Pseudomonadota</taxon>
        <taxon>Gammaproteobacteria</taxon>
        <taxon>Alteromonadales</taxon>
        <taxon>Alteromonadaceae</taxon>
        <taxon>Alteromonas/Salinimonas group</taxon>
        <taxon>Alteromonas</taxon>
    </lineage>
</organism>
<keyword evidence="3" id="KW-1185">Reference proteome</keyword>
<dbReference type="STRING" id="1856405.BFC17_02975"/>
<proteinExistence type="predicted"/>
<gene>
    <name evidence="2" type="ORF">BFC17_02975</name>
</gene>
<dbReference type="Proteomes" id="UP000176037">
    <property type="component" value="Unassembled WGS sequence"/>
</dbReference>
<dbReference type="AlphaFoldDB" id="A0A1E8FBE6"/>
<dbReference type="InterPro" id="IPR043129">
    <property type="entry name" value="ATPase_NBD"/>
</dbReference>
<comment type="caution">
    <text evidence="2">The sequence shown here is derived from an EMBL/GenBank/DDBJ whole genome shotgun (WGS) entry which is preliminary data.</text>
</comment>
<dbReference type="GO" id="GO:0051301">
    <property type="term" value="P:cell division"/>
    <property type="evidence" value="ECO:0007669"/>
    <property type="project" value="InterPro"/>
</dbReference>
<evidence type="ECO:0000259" key="1">
    <source>
        <dbReference type="SMART" id="SM00842"/>
    </source>
</evidence>
<dbReference type="Pfam" id="PF11104">
    <property type="entry name" value="PilM_2"/>
    <property type="match status" value="1"/>
</dbReference>
<dbReference type="OrthoDB" id="9773403at2"/>